<keyword evidence="4" id="KW-0694">RNA-binding</keyword>
<keyword evidence="3" id="KW-0949">S-adenosyl-L-methionine</keyword>
<dbReference type="PANTHER" id="PTHR11727">
    <property type="entry name" value="DIMETHYLADENOSINE TRANSFERASE"/>
    <property type="match status" value="1"/>
</dbReference>
<dbReference type="PANTHER" id="PTHR11727:SF14">
    <property type="entry name" value="BLL8166 PROTEIN"/>
    <property type="match status" value="1"/>
</dbReference>
<reference evidence="6" key="1">
    <citation type="submission" date="2020-02" db="EMBL/GenBank/DDBJ databases">
        <authorList>
            <person name="Meier V. D."/>
        </authorList>
    </citation>
    <scope>NUCLEOTIDE SEQUENCE</scope>
    <source>
        <strain evidence="6">AVDCRST_MAG14</strain>
    </source>
</reference>
<dbReference type="SMART" id="SM00650">
    <property type="entry name" value="rADc"/>
    <property type="match status" value="1"/>
</dbReference>
<dbReference type="Pfam" id="PF13649">
    <property type="entry name" value="Methyltransf_25"/>
    <property type="match status" value="1"/>
</dbReference>
<gene>
    <name evidence="6" type="ORF">AVDCRST_MAG14-2141</name>
</gene>
<dbReference type="GO" id="GO:0003723">
    <property type="term" value="F:RNA binding"/>
    <property type="evidence" value="ECO:0007669"/>
    <property type="project" value="UniProtKB-KW"/>
</dbReference>
<dbReference type="AlphaFoldDB" id="A0A6J4QYP0"/>
<dbReference type="InterPro" id="IPR029063">
    <property type="entry name" value="SAM-dependent_MTases_sf"/>
</dbReference>
<evidence type="ECO:0000256" key="3">
    <source>
        <dbReference type="ARBA" id="ARBA00022691"/>
    </source>
</evidence>
<dbReference type="Gene3D" id="3.40.50.150">
    <property type="entry name" value="Vaccinia Virus protein VP39"/>
    <property type="match status" value="1"/>
</dbReference>
<evidence type="ECO:0000256" key="1">
    <source>
        <dbReference type="ARBA" id="ARBA00022603"/>
    </source>
</evidence>
<dbReference type="GO" id="GO:0000179">
    <property type="term" value="F:rRNA (adenine-N6,N6-)-dimethyltransferase activity"/>
    <property type="evidence" value="ECO:0007669"/>
    <property type="project" value="InterPro"/>
</dbReference>
<proteinExistence type="predicted"/>
<feature type="domain" description="Ribosomal RNA adenine methylase transferase N-terminal" evidence="5">
    <location>
        <begin position="32"/>
        <end position="170"/>
    </location>
</feature>
<dbReference type="EMBL" id="CADCVG010000086">
    <property type="protein sequence ID" value="CAA9458919.1"/>
    <property type="molecule type" value="Genomic_DNA"/>
</dbReference>
<evidence type="ECO:0000256" key="2">
    <source>
        <dbReference type="ARBA" id="ARBA00022679"/>
    </source>
</evidence>
<dbReference type="InterPro" id="IPR041698">
    <property type="entry name" value="Methyltransf_25"/>
</dbReference>
<dbReference type="SUPFAM" id="SSF53335">
    <property type="entry name" value="S-adenosyl-L-methionine-dependent methyltransferases"/>
    <property type="match status" value="1"/>
</dbReference>
<evidence type="ECO:0000256" key="4">
    <source>
        <dbReference type="ARBA" id="ARBA00022884"/>
    </source>
</evidence>
<name>A0A6J4QYP0_9ACTN</name>
<accession>A0A6J4QYP0</accession>
<dbReference type="InterPro" id="IPR001737">
    <property type="entry name" value="KsgA/Erm"/>
</dbReference>
<dbReference type="CDD" id="cd02440">
    <property type="entry name" value="AdoMet_MTases"/>
    <property type="match status" value="1"/>
</dbReference>
<dbReference type="InterPro" id="IPR020598">
    <property type="entry name" value="rRNA_Ade_methylase_Trfase_N"/>
</dbReference>
<sequence>MNRDIRERIRFFRSFLANPRAVGAILPTSRRAVRDMLDMANVEQARVVVELGAGTGVYTEEVLKRLRPDARFLAVEIDPDLVSTLSGRFDDPRLRIIQGSAESVEEHLEGEKVDVIVSGIPFTSLPVSVKNNIFKEITRILAPEGVLVAIQYSTMVQRDLNRYFASVRRRFSPLNVPPAFLFACSAATPQEANGR</sequence>
<organism evidence="6">
    <name type="scientific">uncultured Rubrobacteraceae bacterium</name>
    <dbReference type="NCBI Taxonomy" id="349277"/>
    <lineage>
        <taxon>Bacteria</taxon>
        <taxon>Bacillati</taxon>
        <taxon>Actinomycetota</taxon>
        <taxon>Rubrobacteria</taxon>
        <taxon>Rubrobacterales</taxon>
        <taxon>Rubrobacteraceae</taxon>
        <taxon>environmental samples</taxon>
    </lineage>
</organism>
<evidence type="ECO:0000313" key="6">
    <source>
        <dbReference type="EMBL" id="CAA9458919.1"/>
    </source>
</evidence>
<protein>
    <recommendedName>
        <fullName evidence="5">Ribosomal RNA adenine methylase transferase N-terminal domain-containing protein</fullName>
    </recommendedName>
</protein>
<evidence type="ECO:0000259" key="5">
    <source>
        <dbReference type="SMART" id="SM00650"/>
    </source>
</evidence>
<keyword evidence="1" id="KW-0489">Methyltransferase</keyword>
<keyword evidence="2" id="KW-0808">Transferase</keyword>